<proteinExistence type="predicted"/>
<gene>
    <name evidence="2" type="ORF">CLUMA_CG018666</name>
</gene>
<accession>A0A1J1J0H5</accession>
<feature type="compositionally biased region" description="Low complexity" evidence="1">
    <location>
        <begin position="11"/>
        <end position="20"/>
    </location>
</feature>
<evidence type="ECO:0000256" key="1">
    <source>
        <dbReference type="SAM" id="MobiDB-lite"/>
    </source>
</evidence>
<name>A0A1J1J0H5_9DIPT</name>
<sequence>MEIDVKDEELNNNNNCESNNSSTSKIIIDSINNNVNGLLDKFSEGSAKIDADESSLPSPKAMLETIMPCEKLCSSFRQIADDISASDVIKTHIKHEISEPKLACEGEDLGREQFPLNLKSMRHGTEIKQGINHTWNWMRRLMNLGTKVTANVVKEN</sequence>
<dbReference type="Proteomes" id="UP000183832">
    <property type="component" value="Unassembled WGS sequence"/>
</dbReference>
<dbReference type="AlphaFoldDB" id="A0A1J1J0H5"/>
<evidence type="ECO:0000313" key="2">
    <source>
        <dbReference type="EMBL" id="CRL04918.1"/>
    </source>
</evidence>
<reference evidence="2 3" key="1">
    <citation type="submission" date="2015-04" db="EMBL/GenBank/DDBJ databases">
        <authorList>
            <person name="Syromyatnikov M.Y."/>
            <person name="Popov V.N."/>
        </authorList>
    </citation>
    <scope>NUCLEOTIDE SEQUENCE [LARGE SCALE GENOMIC DNA]</scope>
</reference>
<keyword evidence="3" id="KW-1185">Reference proteome</keyword>
<evidence type="ECO:0000313" key="3">
    <source>
        <dbReference type="Proteomes" id="UP000183832"/>
    </source>
</evidence>
<feature type="region of interest" description="Disordered" evidence="1">
    <location>
        <begin position="1"/>
        <end position="20"/>
    </location>
</feature>
<dbReference type="EMBL" id="CVRI01000064">
    <property type="protein sequence ID" value="CRL04918.1"/>
    <property type="molecule type" value="Genomic_DNA"/>
</dbReference>
<organism evidence="2 3">
    <name type="scientific">Clunio marinus</name>
    <dbReference type="NCBI Taxonomy" id="568069"/>
    <lineage>
        <taxon>Eukaryota</taxon>
        <taxon>Metazoa</taxon>
        <taxon>Ecdysozoa</taxon>
        <taxon>Arthropoda</taxon>
        <taxon>Hexapoda</taxon>
        <taxon>Insecta</taxon>
        <taxon>Pterygota</taxon>
        <taxon>Neoptera</taxon>
        <taxon>Endopterygota</taxon>
        <taxon>Diptera</taxon>
        <taxon>Nematocera</taxon>
        <taxon>Chironomoidea</taxon>
        <taxon>Chironomidae</taxon>
        <taxon>Clunio</taxon>
    </lineage>
</organism>
<protein>
    <submittedName>
        <fullName evidence="2">CLUMA_CG018666, isoform A</fullName>
    </submittedName>
</protein>